<dbReference type="Gene3D" id="2.130.10.10">
    <property type="entry name" value="YVTN repeat-like/Quinoprotein amine dehydrogenase"/>
    <property type="match status" value="1"/>
</dbReference>
<evidence type="ECO:0000256" key="3">
    <source>
        <dbReference type="ARBA" id="ARBA00022737"/>
    </source>
</evidence>
<dbReference type="EMBL" id="JAHQIW010005696">
    <property type="protein sequence ID" value="KAJ1366898.1"/>
    <property type="molecule type" value="Genomic_DNA"/>
</dbReference>
<comment type="subcellular location">
    <subcellularLocation>
        <location evidence="1">Nucleus</location>
        <location evidence="1">Nucleolus</location>
    </subcellularLocation>
</comment>
<dbReference type="GO" id="GO:0034511">
    <property type="term" value="F:U3 snoRNA binding"/>
    <property type="evidence" value="ECO:0007669"/>
    <property type="project" value="TreeGrafter"/>
</dbReference>
<reference evidence="7" key="1">
    <citation type="submission" date="2021-06" db="EMBL/GenBank/DDBJ databases">
        <title>Parelaphostrongylus tenuis whole genome reference sequence.</title>
        <authorList>
            <person name="Garwood T.J."/>
            <person name="Larsen P.A."/>
            <person name="Fountain-Jones N.M."/>
            <person name="Garbe J.R."/>
            <person name="Macchietto M.G."/>
            <person name="Kania S.A."/>
            <person name="Gerhold R.W."/>
            <person name="Richards J.E."/>
            <person name="Wolf T.M."/>
        </authorList>
    </citation>
    <scope>NUCLEOTIDE SEQUENCE</scope>
    <source>
        <strain evidence="7">MNPRO001-30</strain>
        <tissue evidence="7">Meninges</tissue>
    </source>
</reference>
<dbReference type="Pfam" id="PF08625">
    <property type="entry name" value="Utp13"/>
    <property type="match status" value="1"/>
</dbReference>
<dbReference type="InterPro" id="IPR036322">
    <property type="entry name" value="WD40_repeat_dom_sf"/>
</dbReference>
<dbReference type="PANTHER" id="PTHR19854:SF15">
    <property type="entry name" value="TRANSDUCIN BETA-LIKE PROTEIN 3"/>
    <property type="match status" value="1"/>
</dbReference>
<keyword evidence="2 5" id="KW-0853">WD repeat</keyword>
<evidence type="ECO:0000259" key="6">
    <source>
        <dbReference type="Pfam" id="PF08625"/>
    </source>
</evidence>
<protein>
    <recommendedName>
        <fullName evidence="6">U3 small nucleolar RNA-associated protein 13 C-terminal domain-containing protein</fullName>
    </recommendedName>
</protein>
<accession>A0AAD5QZP3</accession>
<dbReference type="PROSITE" id="PS50082">
    <property type="entry name" value="WD_REPEATS_2"/>
    <property type="match status" value="3"/>
</dbReference>
<dbReference type="SMART" id="SM00320">
    <property type="entry name" value="WD40"/>
    <property type="match status" value="3"/>
</dbReference>
<name>A0AAD5QZP3_PARTN</name>
<evidence type="ECO:0000313" key="8">
    <source>
        <dbReference type="Proteomes" id="UP001196413"/>
    </source>
</evidence>
<evidence type="ECO:0000256" key="5">
    <source>
        <dbReference type="PROSITE-ProRule" id="PRU00221"/>
    </source>
</evidence>
<dbReference type="GO" id="GO:0030686">
    <property type="term" value="C:90S preribosome"/>
    <property type="evidence" value="ECO:0007669"/>
    <property type="project" value="TreeGrafter"/>
</dbReference>
<evidence type="ECO:0000256" key="4">
    <source>
        <dbReference type="ARBA" id="ARBA00023242"/>
    </source>
</evidence>
<dbReference type="GO" id="GO:0000472">
    <property type="term" value="P:endonucleolytic cleavage to generate mature 5'-end of SSU-rRNA from (SSU-rRNA, 5.8S rRNA, LSU-rRNA)"/>
    <property type="evidence" value="ECO:0007669"/>
    <property type="project" value="TreeGrafter"/>
</dbReference>
<dbReference type="Pfam" id="PF00400">
    <property type="entry name" value="WD40"/>
    <property type="match status" value="3"/>
</dbReference>
<evidence type="ECO:0000256" key="2">
    <source>
        <dbReference type="ARBA" id="ARBA00022574"/>
    </source>
</evidence>
<feature type="domain" description="U3 small nucleolar RNA-associated protein 13 C-terminal" evidence="6">
    <location>
        <begin position="254"/>
        <end position="384"/>
    </location>
</feature>
<dbReference type="InterPro" id="IPR013934">
    <property type="entry name" value="Utp13_C"/>
</dbReference>
<evidence type="ECO:0000313" key="7">
    <source>
        <dbReference type="EMBL" id="KAJ1366898.1"/>
    </source>
</evidence>
<dbReference type="InterPro" id="IPR015943">
    <property type="entry name" value="WD40/YVTN_repeat-like_dom_sf"/>
</dbReference>
<keyword evidence="8" id="KW-1185">Reference proteome</keyword>
<organism evidence="7 8">
    <name type="scientific">Parelaphostrongylus tenuis</name>
    <name type="common">Meningeal worm</name>
    <dbReference type="NCBI Taxonomy" id="148309"/>
    <lineage>
        <taxon>Eukaryota</taxon>
        <taxon>Metazoa</taxon>
        <taxon>Ecdysozoa</taxon>
        <taxon>Nematoda</taxon>
        <taxon>Chromadorea</taxon>
        <taxon>Rhabditida</taxon>
        <taxon>Rhabditina</taxon>
        <taxon>Rhabditomorpha</taxon>
        <taxon>Strongyloidea</taxon>
        <taxon>Metastrongylidae</taxon>
        <taxon>Parelaphostrongylus</taxon>
    </lineage>
</organism>
<dbReference type="Proteomes" id="UP001196413">
    <property type="component" value="Unassembled WGS sequence"/>
</dbReference>
<gene>
    <name evidence="7" type="ORF">KIN20_027685</name>
</gene>
<dbReference type="PROSITE" id="PS50294">
    <property type="entry name" value="WD_REPEATS_REGION"/>
    <property type="match status" value="2"/>
</dbReference>
<comment type="caution">
    <text evidence="7">The sequence shown here is derived from an EMBL/GenBank/DDBJ whole genome shotgun (WGS) entry which is preliminary data.</text>
</comment>
<feature type="repeat" description="WD" evidence="5">
    <location>
        <begin position="201"/>
        <end position="233"/>
    </location>
</feature>
<sequence>MPFDELSVRRQIVGFHDEIYSCALLDKEESTWLFHQIPKKFVCTTLKLGIVNLLKVTTTVYCALQQLLSIVVYLPRQAKMAQLFCGFFNIRKLACSSTFVAHGKEVTSVDVSLSDSVCITGGLDKMVKLWHIDEVKMRLGIAGTLSGHRRGVGDVKFSPNSLKAASSSGDMTIKIWSLSEKSCLQTLNGHNSAVFRILFVNRAHTDKIWTLLANNNESEYVTAGADGSIVIWKDVSGDRKQEEDLKLRKHMEEEQTLNNLLEQDRLQEALEYALGLVRPFCALKVIDRLIDCEELFSALVKLDYQRLQTLLDFVTQWNTRSKTSLTSQNVLNCLLRILPPEKLLELPNIASVLESLIPYTRRHMERLNNSRREVSLLNFTWNQMRLN</sequence>
<dbReference type="GO" id="GO:0000480">
    <property type="term" value="P:endonucleolytic cleavage in 5'-ETS of tricistronic rRNA transcript (SSU-rRNA, 5.8S rRNA, LSU-rRNA)"/>
    <property type="evidence" value="ECO:0007669"/>
    <property type="project" value="TreeGrafter"/>
</dbReference>
<dbReference type="SUPFAM" id="SSF50978">
    <property type="entry name" value="WD40 repeat-like"/>
    <property type="match status" value="1"/>
</dbReference>
<dbReference type="AlphaFoldDB" id="A0AAD5QZP3"/>
<dbReference type="GO" id="GO:0032040">
    <property type="term" value="C:small-subunit processome"/>
    <property type="evidence" value="ECO:0007669"/>
    <property type="project" value="InterPro"/>
</dbReference>
<feature type="repeat" description="WD" evidence="5">
    <location>
        <begin position="145"/>
        <end position="186"/>
    </location>
</feature>
<feature type="repeat" description="WD" evidence="5">
    <location>
        <begin position="99"/>
        <end position="133"/>
    </location>
</feature>
<dbReference type="InterPro" id="IPR001680">
    <property type="entry name" value="WD40_rpt"/>
</dbReference>
<keyword evidence="4" id="KW-0539">Nucleus</keyword>
<proteinExistence type="predicted"/>
<keyword evidence="3" id="KW-0677">Repeat</keyword>
<evidence type="ECO:0000256" key="1">
    <source>
        <dbReference type="ARBA" id="ARBA00004604"/>
    </source>
</evidence>
<dbReference type="PANTHER" id="PTHR19854">
    <property type="entry name" value="TRANSDUCIN BETA-LIKE 3"/>
    <property type="match status" value="1"/>
</dbReference>